<keyword evidence="4" id="KW-1185">Reference proteome</keyword>
<accession>A0A2J6R7H6</accession>
<evidence type="ECO:0000313" key="4">
    <source>
        <dbReference type="Proteomes" id="UP000235786"/>
    </source>
</evidence>
<dbReference type="AlphaFoldDB" id="A0A2J6R7H6"/>
<protein>
    <submittedName>
        <fullName evidence="3">Uncharacterized protein</fullName>
    </submittedName>
</protein>
<evidence type="ECO:0000256" key="2">
    <source>
        <dbReference type="SAM" id="Phobius"/>
    </source>
</evidence>
<dbReference type="EMBL" id="KZ613954">
    <property type="protein sequence ID" value="PMD34475.1"/>
    <property type="molecule type" value="Genomic_DNA"/>
</dbReference>
<feature type="transmembrane region" description="Helical" evidence="2">
    <location>
        <begin position="306"/>
        <end position="325"/>
    </location>
</feature>
<feature type="region of interest" description="Disordered" evidence="1">
    <location>
        <begin position="74"/>
        <end position="140"/>
    </location>
</feature>
<feature type="compositionally biased region" description="Basic and acidic residues" evidence="1">
    <location>
        <begin position="83"/>
        <end position="114"/>
    </location>
</feature>
<dbReference type="PANTHER" id="PTHR35043">
    <property type="entry name" value="TRANSCRIPTION FACTOR DOMAIN-CONTAINING PROTEIN"/>
    <property type="match status" value="1"/>
</dbReference>
<gene>
    <name evidence="3" type="ORF">L207DRAFT_517611</name>
</gene>
<reference evidence="3 4" key="1">
    <citation type="submission" date="2016-04" db="EMBL/GenBank/DDBJ databases">
        <title>A degradative enzymes factory behind the ericoid mycorrhizal symbiosis.</title>
        <authorList>
            <consortium name="DOE Joint Genome Institute"/>
            <person name="Martino E."/>
            <person name="Morin E."/>
            <person name="Grelet G."/>
            <person name="Kuo A."/>
            <person name="Kohler A."/>
            <person name="Daghino S."/>
            <person name="Barry K."/>
            <person name="Choi C."/>
            <person name="Cichocki N."/>
            <person name="Clum A."/>
            <person name="Copeland A."/>
            <person name="Hainaut M."/>
            <person name="Haridas S."/>
            <person name="Labutti K."/>
            <person name="Lindquist E."/>
            <person name="Lipzen A."/>
            <person name="Khouja H.-R."/>
            <person name="Murat C."/>
            <person name="Ohm R."/>
            <person name="Olson A."/>
            <person name="Spatafora J."/>
            <person name="Veneault-Fourrey C."/>
            <person name="Henrissat B."/>
            <person name="Grigoriev I."/>
            <person name="Martin F."/>
            <person name="Perotto S."/>
        </authorList>
    </citation>
    <scope>NUCLEOTIDE SEQUENCE [LARGE SCALE GENOMIC DNA]</scope>
    <source>
        <strain evidence="3 4">F</strain>
    </source>
</reference>
<dbReference type="PANTHER" id="PTHR35043:SF7">
    <property type="entry name" value="TRANSCRIPTION FACTOR DOMAIN-CONTAINING PROTEIN"/>
    <property type="match status" value="1"/>
</dbReference>
<proteinExistence type="predicted"/>
<feature type="compositionally biased region" description="Polar residues" evidence="1">
    <location>
        <begin position="119"/>
        <end position="129"/>
    </location>
</feature>
<feature type="transmembrane region" description="Helical" evidence="2">
    <location>
        <begin position="223"/>
        <end position="241"/>
    </location>
</feature>
<evidence type="ECO:0000256" key="1">
    <source>
        <dbReference type="SAM" id="MobiDB-lite"/>
    </source>
</evidence>
<keyword evidence="2" id="KW-0812">Transmembrane</keyword>
<keyword evidence="2" id="KW-0472">Membrane</keyword>
<dbReference type="OrthoDB" id="3061561at2759"/>
<feature type="transmembrane region" description="Helical" evidence="2">
    <location>
        <begin position="337"/>
        <end position="361"/>
    </location>
</feature>
<sequence length="426" mass="47836">MVAPEFVLGKAIGDFVAAWKLKQKMEPYAIEDNVEWGLSHGFFAMMGGFRATHGDDEAHNPIISEMKEKKSEIEEHEIEEHEIEEHEIKERETEEREIEERPKSVGNDIEKFETHGQAPRQNLDQTPSVNPGPIPAPKIDGQDIVDSHIISGEHLYRLRSARDEVDASRDHEYIEKLPGITAAEIHDKGKSNAFTKVVAILQVFWISVQVIVRRARGLTISQLELVTAAFSLCAIITYSFLIQKPQGVDTPARPIKVNKGVKLPPLDSWFPLRAFFYPLDEEIVIKKYLKTRVANDFVDDKMSVPYSLGMALGGIIFGAVHVAGWNLSFPSSVDQELWRISSILMTVLLPVSCLPLIMLGFNDNSLDFLDALPWSPVATVQVWGCIFGAFYIVTRLILLVETFRTLAFLPPDAFVSTWVSNVPNVS</sequence>
<organism evidence="3 4">
    <name type="scientific">Hyaloscypha variabilis (strain UAMH 11265 / GT02V1 / F)</name>
    <name type="common">Meliniomyces variabilis</name>
    <dbReference type="NCBI Taxonomy" id="1149755"/>
    <lineage>
        <taxon>Eukaryota</taxon>
        <taxon>Fungi</taxon>
        <taxon>Dikarya</taxon>
        <taxon>Ascomycota</taxon>
        <taxon>Pezizomycotina</taxon>
        <taxon>Leotiomycetes</taxon>
        <taxon>Helotiales</taxon>
        <taxon>Hyaloscyphaceae</taxon>
        <taxon>Hyaloscypha</taxon>
        <taxon>Hyaloscypha variabilis</taxon>
    </lineage>
</organism>
<evidence type="ECO:0000313" key="3">
    <source>
        <dbReference type="EMBL" id="PMD34475.1"/>
    </source>
</evidence>
<keyword evidence="2" id="KW-1133">Transmembrane helix</keyword>
<dbReference type="Proteomes" id="UP000235786">
    <property type="component" value="Unassembled WGS sequence"/>
</dbReference>
<name>A0A2J6R7H6_HYAVF</name>
<feature type="transmembrane region" description="Helical" evidence="2">
    <location>
        <begin position="381"/>
        <end position="400"/>
    </location>
</feature>